<name>A0ABS8S4G1_DATST</name>
<dbReference type="EMBL" id="JACEIK010000273">
    <property type="protein sequence ID" value="MCD7453889.1"/>
    <property type="molecule type" value="Genomic_DNA"/>
</dbReference>
<dbReference type="PANTHER" id="PTHR45089">
    <property type="entry name" value="DNAJ HEAT SHOCK AMINO-TERMINAL DOMAIN PROTEIN-RELATED"/>
    <property type="match status" value="1"/>
</dbReference>
<gene>
    <name evidence="2" type="ORF">HAX54_022595</name>
</gene>
<comment type="caution">
    <text evidence="2">The sequence shown here is derived from an EMBL/GenBank/DDBJ whole genome shotgun (WGS) entry which is preliminary data.</text>
</comment>
<reference evidence="2 3" key="1">
    <citation type="journal article" date="2021" name="BMC Genomics">
        <title>Datura genome reveals duplications of psychoactive alkaloid biosynthetic genes and high mutation rate following tissue culture.</title>
        <authorList>
            <person name="Rajewski A."/>
            <person name="Carter-House D."/>
            <person name="Stajich J."/>
            <person name="Litt A."/>
        </authorList>
    </citation>
    <scope>NUCLEOTIDE SEQUENCE [LARGE SCALE GENOMIC DNA]</scope>
    <source>
        <strain evidence="2">AR-01</strain>
    </source>
</reference>
<evidence type="ECO:0000313" key="3">
    <source>
        <dbReference type="Proteomes" id="UP000823775"/>
    </source>
</evidence>
<evidence type="ECO:0000259" key="1">
    <source>
        <dbReference type="Pfam" id="PF11926"/>
    </source>
</evidence>
<keyword evidence="3" id="KW-1185">Reference proteome</keyword>
<protein>
    <recommendedName>
        <fullName evidence="1">DUF3444 domain-containing protein</fullName>
    </recommendedName>
</protein>
<proteinExistence type="predicted"/>
<organism evidence="2 3">
    <name type="scientific">Datura stramonium</name>
    <name type="common">Jimsonweed</name>
    <name type="synonym">Common thornapple</name>
    <dbReference type="NCBI Taxonomy" id="4076"/>
    <lineage>
        <taxon>Eukaryota</taxon>
        <taxon>Viridiplantae</taxon>
        <taxon>Streptophyta</taxon>
        <taxon>Embryophyta</taxon>
        <taxon>Tracheophyta</taxon>
        <taxon>Spermatophyta</taxon>
        <taxon>Magnoliopsida</taxon>
        <taxon>eudicotyledons</taxon>
        <taxon>Gunneridae</taxon>
        <taxon>Pentapetalae</taxon>
        <taxon>asterids</taxon>
        <taxon>lamiids</taxon>
        <taxon>Solanales</taxon>
        <taxon>Solanaceae</taxon>
        <taxon>Solanoideae</taxon>
        <taxon>Datureae</taxon>
        <taxon>Datura</taxon>
    </lineage>
</organism>
<feature type="domain" description="DUF3444" evidence="1">
    <location>
        <begin position="3"/>
        <end position="160"/>
    </location>
</feature>
<accession>A0ABS8S4G1</accession>
<dbReference type="InterPro" id="IPR024593">
    <property type="entry name" value="DUF3444"/>
</dbReference>
<dbReference type="Proteomes" id="UP000823775">
    <property type="component" value="Unassembled WGS sequence"/>
</dbReference>
<sequence length="161" mass="19337">MYYYPDTEFSDFDKHKAENCFAVDQIWAVYDTLDFMPRFYAHIRKVFSPEFKIKLRWLEPHPEEDQRECAWIRAELPVGCGNFRGGNTYYTTDPLIFSHQMQCVMVARGLYIVYPRKAETWALFKDWDILWSSDPENHRMYKYEIVEILSDYVEDMGIQVG</sequence>
<dbReference type="PANTHER" id="PTHR45089:SF55">
    <property type="entry name" value="DUF3444 DOMAIN-CONTAINING PROTEIN"/>
    <property type="match status" value="1"/>
</dbReference>
<dbReference type="Pfam" id="PF11926">
    <property type="entry name" value="DUF3444"/>
    <property type="match status" value="1"/>
</dbReference>
<evidence type="ECO:0000313" key="2">
    <source>
        <dbReference type="EMBL" id="MCD7453889.1"/>
    </source>
</evidence>